<evidence type="ECO:0000256" key="1">
    <source>
        <dbReference type="ARBA" id="ARBA00004413"/>
    </source>
</evidence>
<comment type="subcellular location">
    <subcellularLocation>
        <location evidence="1">Cell membrane</location>
        <topology evidence="1">Peripheral membrane protein</topology>
        <orientation evidence="1">Cytoplasmic side</orientation>
    </subcellularLocation>
</comment>
<dbReference type="PANTHER" id="PTHR38786">
    <property type="entry name" value="FLAGELLAR FLIJ PROTEIN"/>
    <property type="match status" value="1"/>
</dbReference>
<dbReference type="OrthoDB" id="9156338at2"/>
<keyword evidence="11" id="KW-0969">Cilium</keyword>
<evidence type="ECO:0000256" key="2">
    <source>
        <dbReference type="ARBA" id="ARBA00010004"/>
    </source>
</evidence>
<dbReference type="PANTHER" id="PTHR38786:SF1">
    <property type="entry name" value="FLAGELLAR FLIJ PROTEIN"/>
    <property type="match status" value="1"/>
</dbReference>
<evidence type="ECO:0000313" key="11">
    <source>
        <dbReference type="EMBL" id="RFO95022.1"/>
    </source>
</evidence>
<evidence type="ECO:0000313" key="12">
    <source>
        <dbReference type="Proteomes" id="UP000260665"/>
    </source>
</evidence>
<proteinExistence type="inferred from homology"/>
<sequence>MPKFRALELAIEQSTQQRDAQARKHAQAQKTLQFAQGQLQQLQSYSNDTDARWVGGHSVNLSVELIRHHYQFMDRLQHAATQQMGVVANLERQLATAHQALLQAEYRLAAFKQVLKGRRMEQQVVQQRREQRATDEFAAMRHFRDRADRNTQEHV</sequence>
<dbReference type="AlphaFoldDB" id="A0A3E1R7K6"/>
<name>A0A3E1R7K6_9BURK</name>
<dbReference type="GO" id="GO:0015031">
    <property type="term" value="P:protein transport"/>
    <property type="evidence" value="ECO:0007669"/>
    <property type="project" value="UniProtKB-KW"/>
</dbReference>
<reference evidence="11 12" key="1">
    <citation type="submission" date="2018-05" db="EMBL/GenBank/DDBJ databases">
        <title>Rhodoferax soyangensis sp.nov., isolated from an oligotrophic freshwater lake.</title>
        <authorList>
            <person name="Park M."/>
        </authorList>
    </citation>
    <scope>NUCLEOTIDE SEQUENCE [LARGE SCALE GENOMIC DNA]</scope>
    <source>
        <strain evidence="11 12">IMCC26218</strain>
    </source>
</reference>
<evidence type="ECO:0000256" key="3">
    <source>
        <dbReference type="ARBA" id="ARBA00020392"/>
    </source>
</evidence>
<evidence type="ECO:0000256" key="10">
    <source>
        <dbReference type="ARBA" id="ARBA00023225"/>
    </source>
</evidence>
<dbReference type="InterPro" id="IPR052570">
    <property type="entry name" value="FliJ"/>
</dbReference>
<keyword evidence="10" id="KW-1006">Bacterial flagellum protein export</keyword>
<dbReference type="EMBL" id="QFZK01000024">
    <property type="protein sequence ID" value="RFO95022.1"/>
    <property type="molecule type" value="Genomic_DNA"/>
</dbReference>
<evidence type="ECO:0000256" key="8">
    <source>
        <dbReference type="ARBA" id="ARBA00022927"/>
    </source>
</evidence>
<keyword evidence="9" id="KW-0472">Membrane</keyword>
<dbReference type="GO" id="GO:0006935">
    <property type="term" value="P:chemotaxis"/>
    <property type="evidence" value="ECO:0007669"/>
    <property type="project" value="UniProtKB-KW"/>
</dbReference>
<dbReference type="InterPro" id="IPR053716">
    <property type="entry name" value="Flag_assembly_chemotaxis_eff"/>
</dbReference>
<comment type="similarity">
    <text evidence="2">Belongs to the FliJ family.</text>
</comment>
<comment type="caution">
    <text evidence="11">The sequence shown here is derived from an EMBL/GenBank/DDBJ whole genome shotgun (WGS) entry which is preliminary data.</text>
</comment>
<keyword evidence="8" id="KW-0653">Protein transport</keyword>
<evidence type="ECO:0000256" key="6">
    <source>
        <dbReference type="ARBA" id="ARBA00022500"/>
    </source>
</evidence>
<dbReference type="Gene3D" id="1.10.287.1700">
    <property type="match status" value="1"/>
</dbReference>
<organism evidence="11 12">
    <name type="scientific">Rhodoferax lacus</name>
    <dbReference type="NCBI Taxonomy" id="2184758"/>
    <lineage>
        <taxon>Bacteria</taxon>
        <taxon>Pseudomonadati</taxon>
        <taxon>Pseudomonadota</taxon>
        <taxon>Betaproteobacteria</taxon>
        <taxon>Burkholderiales</taxon>
        <taxon>Comamonadaceae</taxon>
        <taxon>Rhodoferax</taxon>
    </lineage>
</organism>
<protein>
    <recommendedName>
        <fullName evidence="3">Flagellar FliJ protein</fullName>
    </recommendedName>
</protein>
<dbReference type="GO" id="GO:0071973">
    <property type="term" value="P:bacterial-type flagellum-dependent cell motility"/>
    <property type="evidence" value="ECO:0007669"/>
    <property type="project" value="InterPro"/>
</dbReference>
<keyword evidence="11" id="KW-0282">Flagellum</keyword>
<keyword evidence="11" id="KW-0966">Cell projection</keyword>
<evidence type="ECO:0000256" key="5">
    <source>
        <dbReference type="ARBA" id="ARBA00022475"/>
    </source>
</evidence>
<dbReference type="RefSeq" id="WP_117180023.1">
    <property type="nucleotide sequence ID" value="NZ_QFZK01000024.1"/>
</dbReference>
<dbReference type="Pfam" id="PF02050">
    <property type="entry name" value="FliJ"/>
    <property type="match status" value="1"/>
</dbReference>
<evidence type="ECO:0000256" key="4">
    <source>
        <dbReference type="ARBA" id="ARBA00022448"/>
    </source>
</evidence>
<dbReference type="Proteomes" id="UP000260665">
    <property type="component" value="Unassembled WGS sequence"/>
</dbReference>
<dbReference type="GO" id="GO:0009288">
    <property type="term" value="C:bacterial-type flagellum"/>
    <property type="evidence" value="ECO:0007669"/>
    <property type="project" value="InterPro"/>
</dbReference>
<gene>
    <name evidence="11" type="ORF">DIC66_20385</name>
</gene>
<keyword evidence="5" id="KW-1003">Cell membrane</keyword>
<keyword evidence="7" id="KW-1005">Bacterial flagellum biogenesis</keyword>
<accession>A0A3E1R7K6</accession>
<keyword evidence="4" id="KW-0813">Transport</keyword>
<evidence type="ECO:0000256" key="7">
    <source>
        <dbReference type="ARBA" id="ARBA00022795"/>
    </source>
</evidence>
<dbReference type="GO" id="GO:0005886">
    <property type="term" value="C:plasma membrane"/>
    <property type="evidence" value="ECO:0007669"/>
    <property type="project" value="UniProtKB-SubCell"/>
</dbReference>
<evidence type="ECO:0000256" key="9">
    <source>
        <dbReference type="ARBA" id="ARBA00023136"/>
    </source>
</evidence>
<keyword evidence="12" id="KW-1185">Reference proteome</keyword>
<dbReference type="GO" id="GO:0044781">
    <property type="term" value="P:bacterial-type flagellum organization"/>
    <property type="evidence" value="ECO:0007669"/>
    <property type="project" value="UniProtKB-KW"/>
</dbReference>
<dbReference type="InterPro" id="IPR012823">
    <property type="entry name" value="Flagell_FliJ"/>
</dbReference>
<keyword evidence="6" id="KW-0145">Chemotaxis</keyword>